<dbReference type="EMBL" id="PISE01000046">
    <property type="protein sequence ID" value="PKG22138.1"/>
    <property type="molecule type" value="Genomic_DNA"/>
</dbReference>
<protein>
    <submittedName>
        <fullName evidence="2">DUF3397 domain-containing protein</fullName>
    </submittedName>
</protein>
<accession>A0A2N0YY05</accession>
<dbReference type="Proteomes" id="UP000233375">
    <property type="component" value="Unassembled WGS sequence"/>
</dbReference>
<organism evidence="2 3">
    <name type="scientific">Niallia nealsonii</name>
    <dbReference type="NCBI Taxonomy" id="115979"/>
    <lineage>
        <taxon>Bacteria</taxon>
        <taxon>Bacillati</taxon>
        <taxon>Bacillota</taxon>
        <taxon>Bacilli</taxon>
        <taxon>Bacillales</taxon>
        <taxon>Bacillaceae</taxon>
        <taxon>Niallia</taxon>
    </lineage>
</organism>
<evidence type="ECO:0000313" key="3">
    <source>
        <dbReference type="Proteomes" id="UP000233375"/>
    </source>
</evidence>
<keyword evidence="1" id="KW-0812">Transmembrane</keyword>
<dbReference type="InterPro" id="IPR024515">
    <property type="entry name" value="DUF3397"/>
</dbReference>
<keyword evidence="3" id="KW-1185">Reference proteome</keyword>
<evidence type="ECO:0000313" key="2">
    <source>
        <dbReference type="EMBL" id="PKG22138.1"/>
    </source>
</evidence>
<evidence type="ECO:0000256" key="1">
    <source>
        <dbReference type="SAM" id="Phobius"/>
    </source>
</evidence>
<feature type="transmembrane region" description="Helical" evidence="1">
    <location>
        <begin position="6"/>
        <end position="26"/>
    </location>
</feature>
<feature type="transmembrane region" description="Helical" evidence="1">
    <location>
        <begin position="63"/>
        <end position="83"/>
    </location>
</feature>
<dbReference type="InterPro" id="IPR016945">
    <property type="entry name" value="UCP030092"/>
</dbReference>
<dbReference type="AlphaFoldDB" id="A0A2N0YY05"/>
<dbReference type="RefSeq" id="WP_101178690.1">
    <property type="nucleotide sequence ID" value="NZ_PISE01000046.1"/>
</dbReference>
<comment type="caution">
    <text evidence="2">The sequence shown here is derived from an EMBL/GenBank/DDBJ whole genome shotgun (WGS) entry which is preliminary data.</text>
</comment>
<dbReference type="PIRSF" id="PIRSF030092">
    <property type="entry name" value="UCP030092"/>
    <property type="match status" value="1"/>
</dbReference>
<dbReference type="Pfam" id="PF11877">
    <property type="entry name" value="DUF3397"/>
    <property type="match status" value="1"/>
</dbReference>
<name>A0A2N0YY05_9BACI</name>
<gene>
    <name evidence="2" type="ORF">CWS01_18515</name>
</gene>
<keyword evidence="1" id="KW-1133">Transmembrane helix</keyword>
<feature type="transmembrane region" description="Helical" evidence="1">
    <location>
        <begin position="104"/>
        <end position="125"/>
    </location>
</feature>
<reference evidence="2 3" key="1">
    <citation type="journal article" date="2003" name="Int. J. Syst. Evol. Microbiol.">
        <title>Bacillus nealsonii sp. nov., isolated from a spacecraft-assembly facility, whose spores are gamma-radiation resistant.</title>
        <authorList>
            <person name="Venkateswaran K."/>
            <person name="Kempf M."/>
            <person name="Chen F."/>
            <person name="Satomi M."/>
            <person name="Nicholson W."/>
            <person name="Kern R."/>
        </authorList>
    </citation>
    <scope>NUCLEOTIDE SEQUENCE [LARGE SCALE GENOMIC DNA]</scope>
    <source>
        <strain evidence="2 3">FO-92</strain>
    </source>
</reference>
<dbReference type="OrthoDB" id="2353183at2"/>
<keyword evidence="1" id="KW-0472">Membrane</keyword>
<feature type="transmembrane region" description="Helical" evidence="1">
    <location>
        <begin position="38"/>
        <end position="57"/>
    </location>
</feature>
<proteinExistence type="predicted"/>
<sequence length="129" mass="15384">MISFIASTISFFVLFPYFCYVLVFSICKLVTKKHRFSFYLALDASTIFFISSVHFIMQTIWGISFLGYILLVVVVIGLVLVIYHWRIQKQEINYKKVLRAFWRVNFLIFFCIYFILSTYGIIYYITESI</sequence>